<evidence type="ECO:0000256" key="3">
    <source>
        <dbReference type="ARBA" id="ARBA00022741"/>
    </source>
</evidence>
<dbReference type="RefSeq" id="WP_155165727.1">
    <property type="nucleotide sequence ID" value="NZ_CAKVUT010000034.1"/>
</dbReference>
<keyword evidence="4 5" id="KW-0067">ATP-binding</keyword>
<protein>
    <submittedName>
        <fullName evidence="5">ATP-binding cassette domain-containing protein</fullName>
    </submittedName>
</protein>
<keyword evidence="3" id="KW-0547">Nucleotide-binding</keyword>
<gene>
    <name evidence="5" type="ORF">GMD42_04620</name>
</gene>
<dbReference type="PROSITE" id="PS50893">
    <property type="entry name" value="ABC_TRANSPORTER_2"/>
    <property type="match status" value="1"/>
</dbReference>
<evidence type="ECO:0000313" key="6">
    <source>
        <dbReference type="Proteomes" id="UP000462362"/>
    </source>
</evidence>
<dbReference type="AlphaFoldDB" id="A0A6I3S578"/>
<keyword evidence="2" id="KW-0472">Membrane</keyword>
<dbReference type="SUPFAM" id="SSF52540">
    <property type="entry name" value="P-loop containing nucleoside triphosphate hydrolases"/>
    <property type="match status" value="1"/>
</dbReference>
<dbReference type="EMBL" id="WNCL01000010">
    <property type="protein sequence ID" value="MTU42911.1"/>
    <property type="molecule type" value="Genomic_DNA"/>
</dbReference>
<reference evidence="5 6" key="1">
    <citation type="journal article" date="2019" name="Nat. Med.">
        <title>A library of human gut bacterial isolates paired with longitudinal multiomics data enables mechanistic microbiome research.</title>
        <authorList>
            <person name="Poyet M."/>
            <person name="Groussin M."/>
            <person name="Gibbons S.M."/>
            <person name="Avila-Pacheco J."/>
            <person name="Jiang X."/>
            <person name="Kearney S.M."/>
            <person name="Perrotta A.R."/>
            <person name="Berdy B."/>
            <person name="Zhao S."/>
            <person name="Lieberman T.D."/>
            <person name="Swanson P.K."/>
            <person name="Smith M."/>
            <person name="Roesemann S."/>
            <person name="Alexander J.E."/>
            <person name="Rich S.A."/>
            <person name="Livny J."/>
            <person name="Vlamakis H."/>
            <person name="Clish C."/>
            <person name="Bullock K."/>
            <person name="Deik A."/>
            <person name="Scott J."/>
            <person name="Pierce K.A."/>
            <person name="Xavier R.J."/>
            <person name="Alm E.J."/>
        </authorList>
    </citation>
    <scope>NUCLEOTIDE SEQUENCE [LARGE SCALE GENOMIC DNA]</scope>
    <source>
        <strain evidence="5 6">BIOML-A2</strain>
    </source>
</reference>
<dbReference type="SMART" id="SM00382">
    <property type="entry name" value="AAA"/>
    <property type="match status" value="1"/>
</dbReference>
<keyword evidence="1" id="KW-0813">Transport</keyword>
<organism evidence="5 6">
    <name type="scientific">Parasutterella excrementihominis</name>
    <dbReference type="NCBI Taxonomy" id="487175"/>
    <lineage>
        <taxon>Bacteria</taxon>
        <taxon>Pseudomonadati</taxon>
        <taxon>Pseudomonadota</taxon>
        <taxon>Betaproteobacteria</taxon>
        <taxon>Burkholderiales</taxon>
        <taxon>Sutterellaceae</taxon>
        <taxon>Parasutterella</taxon>
    </lineage>
</organism>
<dbReference type="CDD" id="cd03230">
    <property type="entry name" value="ABC_DR_subfamily_A"/>
    <property type="match status" value="1"/>
</dbReference>
<dbReference type="PANTHER" id="PTHR42939">
    <property type="entry name" value="ABC TRANSPORTER ATP-BINDING PROTEIN ALBC-RELATED"/>
    <property type="match status" value="1"/>
</dbReference>
<evidence type="ECO:0000256" key="2">
    <source>
        <dbReference type="ARBA" id="ARBA00022475"/>
    </source>
</evidence>
<name>A0A6I3S578_9BURK</name>
<keyword evidence="2" id="KW-1003">Cell membrane</keyword>
<dbReference type="GO" id="GO:0005524">
    <property type="term" value="F:ATP binding"/>
    <property type="evidence" value="ECO:0007669"/>
    <property type="project" value="UniProtKB-KW"/>
</dbReference>
<dbReference type="InterPro" id="IPR003439">
    <property type="entry name" value="ABC_transporter-like_ATP-bd"/>
</dbReference>
<dbReference type="GO" id="GO:0016887">
    <property type="term" value="F:ATP hydrolysis activity"/>
    <property type="evidence" value="ECO:0007669"/>
    <property type="project" value="InterPro"/>
</dbReference>
<dbReference type="Pfam" id="PF00005">
    <property type="entry name" value="ABC_tran"/>
    <property type="match status" value="1"/>
</dbReference>
<dbReference type="InterPro" id="IPR051782">
    <property type="entry name" value="ABC_Transporter_VariousFunc"/>
</dbReference>
<evidence type="ECO:0000256" key="1">
    <source>
        <dbReference type="ARBA" id="ARBA00022448"/>
    </source>
</evidence>
<sequence>MLNIKNVEKRFGAQVVLDSIDCQIAPKERVIILGQNGAGKTTLLRCILGLYRPDKGEVLIGNLSAIKNRKEFLSRVAFIPQIPPPLPSTVGSLIEFAASCCQCEKKKIYEYGDLFSLDIQSQARKPFSKLSGGMKQKVLASIAFARKAPIMLFDEPTANLDPEGREAFSNIIRSPEFSDTTMVFISHRIDELNTVLNRALWLDLGRIVKDEKISPIS</sequence>
<comment type="caution">
    <text evidence="5">The sequence shown here is derived from an EMBL/GenBank/DDBJ whole genome shotgun (WGS) entry which is preliminary data.</text>
</comment>
<dbReference type="InterPro" id="IPR027417">
    <property type="entry name" value="P-loop_NTPase"/>
</dbReference>
<proteinExistence type="predicted"/>
<dbReference type="InterPro" id="IPR003593">
    <property type="entry name" value="AAA+_ATPase"/>
</dbReference>
<dbReference type="PANTHER" id="PTHR42939:SF1">
    <property type="entry name" value="ABC TRANSPORTER ATP-BINDING PROTEIN ALBC-RELATED"/>
    <property type="match status" value="1"/>
</dbReference>
<evidence type="ECO:0000313" key="5">
    <source>
        <dbReference type="EMBL" id="MTU42911.1"/>
    </source>
</evidence>
<dbReference type="Gene3D" id="3.40.50.300">
    <property type="entry name" value="P-loop containing nucleotide triphosphate hydrolases"/>
    <property type="match status" value="1"/>
</dbReference>
<accession>A0A6I3S578</accession>
<dbReference type="Proteomes" id="UP000462362">
    <property type="component" value="Unassembled WGS sequence"/>
</dbReference>
<evidence type="ECO:0000256" key="4">
    <source>
        <dbReference type="ARBA" id="ARBA00022840"/>
    </source>
</evidence>